<dbReference type="Gene3D" id="4.10.220.110">
    <property type="match status" value="1"/>
</dbReference>
<dbReference type="NCBIfam" id="TIGR03361">
    <property type="entry name" value="VI_Rhs_Vgr"/>
    <property type="match status" value="1"/>
</dbReference>
<accession>A0A017TAU5</accession>
<evidence type="ECO:0000313" key="2">
    <source>
        <dbReference type="EMBL" id="EYF06408.1"/>
    </source>
</evidence>
<dbReference type="AlphaFoldDB" id="A0A017TAU5"/>
<proteinExistence type="predicted"/>
<dbReference type="STRING" id="1192034.CAP_1938"/>
<organism evidence="2 3">
    <name type="scientific">Chondromyces apiculatus DSM 436</name>
    <dbReference type="NCBI Taxonomy" id="1192034"/>
    <lineage>
        <taxon>Bacteria</taxon>
        <taxon>Pseudomonadati</taxon>
        <taxon>Myxococcota</taxon>
        <taxon>Polyangia</taxon>
        <taxon>Polyangiales</taxon>
        <taxon>Polyangiaceae</taxon>
        <taxon>Chondromyces</taxon>
    </lineage>
</organism>
<evidence type="ECO:0000313" key="3">
    <source>
        <dbReference type="Proteomes" id="UP000019678"/>
    </source>
</evidence>
<dbReference type="InterPro" id="IPR037026">
    <property type="entry name" value="Vgr_OB-fold_dom_sf"/>
</dbReference>
<dbReference type="Gene3D" id="2.30.110.50">
    <property type="match status" value="1"/>
</dbReference>
<name>A0A017TAU5_9BACT</name>
<dbReference type="Gene3D" id="3.55.50.10">
    <property type="entry name" value="Baseplate protein-like domains"/>
    <property type="match status" value="1"/>
</dbReference>
<dbReference type="InterPro" id="IPR006533">
    <property type="entry name" value="T6SS_Vgr_RhsGE"/>
</dbReference>
<dbReference type="InterPro" id="IPR017847">
    <property type="entry name" value="T6SS_RhsGE_Vgr_subset"/>
</dbReference>
<dbReference type="SUPFAM" id="SSF69255">
    <property type="entry name" value="gp5 N-terminal domain-like"/>
    <property type="match status" value="1"/>
</dbReference>
<dbReference type="Pfam" id="PF22178">
    <property type="entry name" value="Gp5_trimer_C"/>
    <property type="match status" value="1"/>
</dbReference>
<dbReference type="SUPFAM" id="SSF69279">
    <property type="entry name" value="Phage tail proteins"/>
    <property type="match status" value="2"/>
</dbReference>
<dbReference type="SUPFAM" id="SSF69349">
    <property type="entry name" value="Phage fibre proteins"/>
    <property type="match status" value="2"/>
</dbReference>
<dbReference type="eggNOG" id="COG3501">
    <property type="taxonomic scope" value="Bacteria"/>
</dbReference>
<dbReference type="Pfam" id="PF05954">
    <property type="entry name" value="Phage_GPD"/>
    <property type="match status" value="1"/>
</dbReference>
<feature type="domain" description="Gp5/Type VI secretion system Vgr C-terminal trimerisation" evidence="1">
    <location>
        <begin position="456"/>
        <end position="564"/>
    </location>
</feature>
<dbReference type="NCBIfam" id="TIGR01646">
    <property type="entry name" value="vgr_GE"/>
    <property type="match status" value="1"/>
</dbReference>
<gene>
    <name evidence="2" type="ORF">CAP_1938</name>
</gene>
<dbReference type="InterPro" id="IPR054030">
    <property type="entry name" value="Gp5_Vgr_C"/>
</dbReference>
<dbReference type="EMBL" id="ASRX01000016">
    <property type="protein sequence ID" value="EYF06408.1"/>
    <property type="molecule type" value="Genomic_DNA"/>
</dbReference>
<dbReference type="Gene3D" id="2.40.50.230">
    <property type="entry name" value="Gp5 N-terminal domain"/>
    <property type="match status" value="1"/>
</dbReference>
<reference evidence="2 3" key="1">
    <citation type="submission" date="2013-05" db="EMBL/GenBank/DDBJ databases">
        <title>Genome assembly of Chondromyces apiculatus DSM 436.</title>
        <authorList>
            <person name="Sharma G."/>
            <person name="Khatri I."/>
            <person name="Kaur C."/>
            <person name="Mayilraj S."/>
            <person name="Subramanian S."/>
        </authorList>
    </citation>
    <scope>NUCLEOTIDE SEQUENCE [LARGE SCALE GENOMIC DNA]</scope>
    <source>
        <strain evidence="2 3">DSM 436</strain>
    </source>
</reference>
<sequence length="737" mass="79216">MADNTQEHVALYVAGQPFEVATMSGEESVSRLFRFDLVCRLDVGQASPEAMIAAEARIVLYDSFGKERHVNGLVTEAEERISDEGTAEMAITVRPHAYALSLGRQSRVFQDKTVVEIVTDILGRSAQKTRWEVISLYAKHEYCAQYREDDWTFAVRMLAEEGIYFWFDHDGGATTLVFADQSTIAPDLSGGADVVFAFESGMTAEQEIVEEIGARSAAAPTRFTIASFNHQKPALKISGGAGDGSFEVYDAPGGGPDSPDASARQAKIMKEAAVAASAGITGLSTSVRLVPGMVVRVVGSPLDGNDRFFLTRATYEANQARRGTATEGRPYRCAFEGIASSVPFRPPAEMPPARQAGLQTGTVVGASGDEIMPDATGRVRIQLKWDRDGQWDDKAGKWMRVAQRGTEESMLLPRVGWNVMTFNEEGEIDAPSVLSRIHDAEHPPTYPLPEHKTRVVFKTATSPADGTFNEIYFEDRKGAEEMFLNASKDMNVLAQQVKSESVQRDSTRTVGVNHDLTVGSDWSENILVNQRVSIGSNEDISIGKDRLKTVKQNETVKVGGTRKVKTGFQHTISVTKKRNLKVGAAVIELTTGGIATVSGIHTTVVVGGSDVKTAKLSISEDTGKNATQVVGGSKIEISGLDMPADAGNQLSETVSGGMFLKAGGAFIDGAHQTAAWEIGGALNATAPEVYVEAVDKIEVRCGGSVITILPESVEISAPSFDLSGAQLTVDTLKVEHN</sequence>
<protein>
    <submittedName>
        <fullName evidence="2">VgrG protein</fullName>
    </submittedName>
</protein>
<dbReference type="OrthoDB" id="5478177at2"/>
<dbReference type="Proteomes" id="UP000019678">
    <property type="component" value="Unassembled WGS sequence"/>
</dbReference>
<dbReference type="RefSeq" id="WP_044239997.1">
    <property type="nucleotide sequence ID" value="NZ_ASRX01000016.1"/>
</dbReference>
<keyword evidence="3" id="KW-1185">Reference proteome</keyword>
<comment type="caution">
    <text evidence="2">The sequence shown here is derived from an EMBL/GenBank/DDBJ whole genome shotgun (WGS) entry which is preliminary data.</text>
</comment>
<evidence type="ECO:0000259" key="1">
    <source>
        <dbReference type="Pfam" id="PF22178"/>
    </source>
</evidence>